<dbReference type="AlphaFoldDB" id="A0AA36J3M1"/>
<proteinExistence type="predicted"/>
<gene>
    <name evidence="1" type="ORF">EVOR1521_LOCUS21828</name>
</gene>
<evidence type="ECO:0000313" key="2">
    <source>
        <dbReference type="Proteomes" id="UP001178507"/>
    </source>
</evidence>
<dbReference type="EMBL" id="CAUJNA010003282">
    <property type="protein sequence ID" value="CAJ1397914.1"/>
    <property type="molecule type" value="Genomic_DNA"/>
</dbReference>
<organism evidence="1 2">
    <name type="scientific">Effrenium voratum</name>
    <dbReference type="NCBI Taxonomy" id="2562239"/>
    <lineage>
        <taxon>Eukaryota</taxon>
        <taxon>Sar</taxon>
        <taxon>Alveolata</taxon>
        <taxon>Dinophyceae</taxon>
        <taxon>Suessiales</taxon>
        <taxon>Symbiodiniaceae</taxon>
        <taxon>Effrenium</taxon>
    </lineage>
</organism>
<accession>A0AA36J3M1</accession>
<keyword evidence="2" id="KW-1185">Reference proteome</keyword>
<name>A0AA36J3M1_9DINO</name>
<evidence type="ECO:0000313" key="1">
    <source>
        <dbReference type="EMBL" id="CAJ1397914.1"/>
    </source>
</evidence>
<comment type="caution">
    <text evidence="1">The sequence shown here is derived from an EMBL/GenBank/DDBJ whole genome shotgun (WGS) entry which is preliminary data.</text>
</comment>
<dbReference type="Proteomes" id="UP001178507">
    <property type="component" value="Unassembled WGS sequence"/>
</dbReference>
<sequence>MQLASAWSQGKMTDANSRLFQQTIRGRVFNVFAATSDDLHMQMLNAALYRLQPTRLQEILQEEPHEVNPLRTREDVALACHPETMKWPLRVVLYARLSAEAASEQSRLVAEALSYVREWEDQLVHAVYFSTSNWLDRQKSFLQLLLKESA</sequence>
<reference evidence="1" key="1">
    <citation type="submission" date="2023-08" db="EMBL/GenBank/DDBJ databases">
        <authorList>
            <person name="Chen Y."/>
            <person name="Shah S."/>
            <person name="Dougan E. K."/>
            <person name="Thang M."/>
            <person name="Chan C."/>
        </authorList>
    </citation>
    <scope>NUCLEOTIDE SEQUENCE</scope>
</reference>
<protein>
    <submittedName>
        <fullName evidence="1">Uncharacterized protein</fullName>
    </submittedName>
</protein>